<dbReference type="InterPro" id="IPR001190">
    <property type="entry name" value="SRCR"/>
</dbReference>
<proteinExistence type="predicted"/>
<dbReference type="PROSITE" id="PS50287">
    <property type="entry name" value="SRCR_2"/>
    <property type="match status" value="1"/>
</dbReference>
<name>A0A3P7LXQ5_LITSI</name>
<dbReference type="GO" id="GO:0016020">
    <property type="term" value="C:membrane"/>
    <property type="evidence" value="ECO:0007669"/>
    <property type="project" value="InterPro"/>
</dbReference>
<dbReference type="Proteomes" id="UP000277928">
    <property type="component" value="Unassembled WGS sequence"/>
</dbReference>
<dbReference type="OrthoDB" id="5857313at2759"/>
<dbReference type="STRING" id="42156.A0A3P7LXQ5"/>
<keyword evidence="1" id="KW-0732">Signal</keyword>
<evidence type="ECO:0000256" key="2">
    <source>
        <dbReference type="ARBA" id="ARBA00022737"/>
    </source>
</evidence>
<evidence type="ECO:0000256" key="5">
    <source>
        <dbReference type="PROSITE-ProRule" id="PRU00196"/>
    </source>
</evidence>
<dbReference type="GO" id="GO:0045217">
    <property type="term" value="P:cell-cell junction maintenance"/>
    <property type="evidence" value="ECO:0007669"/>
    <property type="project" value="TreeGrafter"/>
</dbReference>
<dbReference type="AlphaFoldDB" id="A0A3P7LXQ5"/>
<evidence type="ECO:0000259" key="6">
    <source>
        <dbReference type="PROSITE" id="PS50287"/>
    </source>
</evidence>
<feature type="domain" description="SRCR" evidence="6">
    <location>
        <begin position="715"/>
        <end position="825"/>
    </location>
</feature>
<gene>
    <name evidence="7" type="ORF">NLS_LOCUS9656</name>
</gene>
<dbReference type="EMBL" id="UYRX01001782">
    <property type="protein sequence ID" value="VDM92148.1"/>
    <property type="molecule type" value="Genomic_DNA"/>
</dbReference>
<dbReference type="InterPro" id="IPR036772">
    <property type="entry name" value="SRCR-like_dom_sf"/>
</dbReference>
<keyword evidence="8" id="KW-1185">Reference proteome</keyword>
<evidence type="ECO:0000256" key="4">
    <source>
        <dbReference type="ARBA" id="ARBA00023180"/>
    </source>
</evidence>
<dbReference type="InterPro" id="IPR053243">
    <property type="entry name" value="SJ_maturation_regulator"/>
</dbReference>
<accession>A0A3P7LXQ5</accession>
<reference evidence="7 8" key="1">
    <citation type="submission" date="2018-08" db="EMBL/GenBank/DDBJ databases">
        <authorList>
            <person name="Laetsch R D."/>
            <person name="Stevens L."/>
            <person name="Kumar S."/>
            <person name="Blaxter L. M."/>
        </authorList>
    </citation>
    <scope>NUCLEOTIDE SEQUENCE [LARGE SCALE GENOMIC DNA]</scope>
</reference>
<keyword evidence="4" id="KW-0325">Glycoprotein</keyword>
<dbReference type="PANTHER" id="PTHR47653:SF1">
    <property type="entry name" value="DELETED IN MALIGNANT BRAIN TUMORS 1 PROTEIN"/>
    <property type="match status" value="1"/>
</dbReference>
<keyword evidence="2" id="KW-0677">Repeat</keyword>
<organism evidence="7 8">
    <name type="scientific">Litomosoides sigmodontis</name>
    <name type="common">Filarial nematode worm</name>
    <dbReference type="NCBI Taxonomy" id="42156"/>
    <lineage>
        <taxon>Eukaryota</taxon>
        <taxon>Metazoa</taxon>
        <taxon>Ecdysozoa</taxon>
        <taxon>Nematoda</taxon>
        <taxon>Chromadorea</taxon>
        <taxon>Rhabditida</taxon>
        <taxon>Spirurina</taxon>
        <taxon>Spiruromorpha</taxon>
        <taxon>Filarioidea</taxon>
        <taxon>Onchocercidae</taxon>
        <taxon>Litomosoides</taxon>
    </lineage>
</organism>
<dbReference type="SUPFAM" id="SSF51126">
    <property type="entry name" value="Pectin lyase-like"/>
    <property type="match status" value="1"/>
</dbReference>
<dbReference type="Gene3D" id="3.10.250.10">
    <property type="entry name" value="SRCR-like domain"/>
    <property type="match status" value="1"/>
</dbReference>
<feature type="disulfide bond" evidence="5">
    <location>
        <begin position="790"/>
        <end position="800"/>
    </location>
</feature>
<keyword evidence="3 5" id="KW-1015">Disulfide bond</keyword>
<dbReference type="SUPFAM" id="SSF56487">
    <property type="entry name" value="SRCR-like"/>
    <property type="match status" value="1"/>
</dbReference>
<protein>
    <recommendedName>
        <fullName evidence="6">SRCR domain-containing protein</fullName>
    </recommendedName>
</protein>
<dbReference type="Pfam" id="PF00530">
    <property type="entry name" value="SRCR"/>
    <property type="match status" value="1"/>
</dbReference>
<evidence type="ECO:0000256" key="1">
    <source>
        <dbReference type="ARBA" id="ARBA00022729"/>
    </source>
</evidence>
<dbReference type="SMART" id="SM00202">
    <property type="entry name" value="SR"/>
    <property type="match status" value="1"/>
</dbReference>
<evidence type="ECO:0000313" key="7">
    <source>
        <dbReference type="EMBL" id="VDM92148.1"/>
    </source>
</evidence>
<dbReference type="InterPro" id="IPR011050">
    <property type="entry name" value="Pectin_lyase_fold/virulence"/>
</dbReference>
<evidence type="ECO:0000256" key="3">
    <source>
        <dbReference type="ARBA" id="ARBA00023157"/>
    </source>
</evidence>
<comment type="caution">
    <text evidence="5">Lacks conserved residue(s) required for the propagation of feature annotation.</text>
</comment>
<dbReference type="PANTHER" id="PTHR47653">
    <property type="entry name" value="PROTEIN BARK BEETLE"/>
    <property type="match status" value="1"/>
</dbReference>
<sequence>MEPRWSGVRYSFLANPPLVTGQSSMEKWIIEKAGVFDFRQPKFSAALQIDWNCHTFHNLHIRNNFWNGIDIVYNDLTRKPAIRMSRFENNRRHGLKIRSQGITIQKVSLAGNGQSGFRYNPLITNDLQRDIVTWLERREQPEMEANNVFIMPNANFDKLTVYESHLNQRKFLIAKVTPECPLALLDPCIHQMSLFASGEEYGLNSRLAVQVINRVNEGSDEDIILIDNIGKKNWSVRNDLIHFPILSLSNTLQLKYTRTYGKPSVIILVLFLDAQEYLNRFVHVHQSEIVSNQYAISSVHYSNWAMKNDNLLNRWASEKLWFQKVNFVNNTEAIVWIHSPQHLTFNNTPIAKMTENRFENNTNFAILINGYYAFLNISSNNFTNNNSPNGIGLITFNGMEKDLFFERNRFTYNRGSWMVKMDIRSHSLRNKVTAWIRHNYFLRNGFLHNTEEYVDMWPRSFTIGIFGSQLANIHFNRLRNVLFDFELISGVKSANVKDVMNVTYNWWGIANEAAIHQRIFDFDDWNIFTLTVFSPFYVTEENFISFWWKPQNGQLAEGKRSEPSIYNLNGRIYESKNLTSNRERWHEYPFHYKPVESYRIIKDLTIMPGATLTIEKGVEVHVWPNVRILVLGNLKAEGTYWEPIRFKPINVTEYAEERGGIAARHKRLNRCSIQSENLCRHQRKRRSEHGIGGESASQHFPSLNRYNPYYQQLVVRLNGTKPTSGFLEFYNATTDKWMPSCDREFTVRNAQVICRELGFSSTNVYEWLTPRWDYNPKIVTRRSYVAPRQCIGMELKVEQCPVRMSNNLSMWQCTDSEHFNYIHCGEETVLNRYDFYYQIK</sequence>
<evidence type="ECO:0000313" key="8">
    <source>
        <dbReference type="Proteomes" id="UP000277928"/>
    </source>
</evidence>